<organism evidence="2 3">
    <name type="scientific">Akanthomyces muscarius</name>
    <name type="common">Entomopathogenic fungus</name>
    <name type="synonym">Lecanicillium muscarium</name>
    <dbReference type="NCBI Taxonomy" id="2231603"/>
    <lineage>
        <taxon>Eukaryota</taxon>
        <taxon>Fungi</taxon>
        <taxon>Dikarya</taxon>
        <taxon>Ascomycota</taxon>
        <taxon>Pezizomycotina</taxon>
        <taxon>Sordariomycetes</taxon>
        <taxon>Hypocreomycetidae</taxon>
        <taxon>Hypocreales</taxon>
        <taxon>Cordycipitaceae</taxon>
        <taxon>Akanthomyces</taxon>
    </lineage>
</organism>
<gene>
    <name evidence="2" type="ORF">LMH87_005404</name>
</gene>
<dbReference type="KEGG" id="amus:LMH87_005404"/>
<dbReference type="GeneID" id="80892563"/>
<evidence type="ECO:0000313" key="2">
    <source>
        <dbReference type="EMBL" id="KAJ4163693.1"/>
    </source>
</evidence>
<evidence type="ECO:0000313" key="3">
    <source>
        <dbReference type="Proteomes" id="UP001144673"/>
    </source>
</evidence>
<reference evidence="2" key="1">
    <citation type="journal article" date="2023" name="Access Microbiol">
        <title>De-novo genome assembly for Akanthomyces muscarius, a biocontrol agent of insect agricultural pests.</title>
        <authorList>
            <person name="Erdos Z."/>
            <person name="Studholme D.J."/>
            <person name="Raymond B."/>
            <person name="Sharma M."/>
        </authorList>
    </citation>
    <scope>NUCLEOTIDE SEQUENCE</scope>
    <source>
        <strain evidence="2">Ve6</strain>
    </source>
</reference>
<protein>
    <submittedName>
        <fullName evidence="2">Uncharacterized protein</fullName>
    </submittedName>
</protein>
<dbReference type="Proteomes" id="UP001144673">
    <property type="component" value="Chromosome 1"/>
</dbReference>
<sequence length="66" mass="6497">MPSQSPALSERSGYSSSGASSASASAYSGSRVGSGSPPQVANGHFPSGGNNPSPGYRTASYSSRGR</sequence>
<dbReference type="AlphaFoldDB" id="A0A9W8QLQ5"/>
<name>A0A9W8QLQ5_AKAMU</name>
<feature type="compositionally biased region" description="Low complexity" evidence="1">
    <location>
        <begin position="7"/>
        <end position="36"/>
    </location>
</feature>
<feature type="compositionally biased region" description="Polar residues" evidence="1">
    <location>
        <begin position="48"/>
        <end position="66"/>
    </location>
</feature>
<accession>A0A9W8QLQ5</accession>
<dbReference type="EMBL" id="JAJHUN010000001">
    <property type="protein sequence ID" value="KAJ4163693.1"/>
    <property type="molecule type" value="Genomic_DNA"/>
</dbReference>
<evidence type="ECO:0000256" key="1">
    <source>
        <dbReference type="SAM" id="MobiDB-lite"/>
    </source>
</evidence>
<dbReference type="RefSeq" id="XP_056058608.1">
    <property type="nucleotide sequence ID" value="XM_056203119.1"/>
</dbReference>
<comment type="caution">
    <text evidence="2">The sequence shown here is derived from an EMBL/GenBank/DDBJ whole genome shotgun (WGS) entry which is preliminary data.</text>
</comment>
<keyword evidence="3" id="KW-1185">Reference proteome</keyword>
<feature type="region of interest" description="Disordered" evidence="1">
    <location>
        <begin position="1"/>
        <end position="66"/>
    </location>
</feature>
<proteinExistence type="predicted"/>